<keyword evidence="1" id="KW-0808">Transferase</keyword>
<dbReference type="GO" id="GO:0016301">
    <property type="term" value="F:kinase activity"/>
    <property type="evidence" value="ECO:0007669"/>
    <property type="project" value="UniProtKB-KW"/>
</dbReference>
<keyword evidence="2" id="KW-0547">Nucleotide-binding</keyword>
<keyword evidence="4" id="KW-0067">ATP-binding</keyword>
<organism evidence="6">
    <name type="scientific">Sarcoptes scabiei</name>
    <name type="common">Itch mite</name>
    <name type="synonym">Acarus scabiei</name>
    <dbReference type="NCBI Taxonomy" id="52283"/>
    <lineage>
        <taxon>Eukaryota</taxon>
        <taxon>Metazoa</taxon>
        <taxon>Ecdysozoa</taxon>
        <taxon>Arthropoda</taxon>
        <taxon>Chelicerata</taxon>
        <taxon>Arachnida</taxon>
        <taxon>Acari</taxon>
        <taxon>Acariformes</taxon>
        <taxon>Sarcoptiformes</taxon>
        <taxon>Astigmata</taxon>
        <taxon>Psoroptidia</taxon>
        <taxon>Sarcoptoidea</taxon>
        <taxon>Sarcoptidae</taxon>
        <taxon>Sarcoptinae</taxon>
        <taxon>Sarcoptes</taxon>
    </lineage>
</organism>
<dbReference type="OrthoDB" id="25149at2759"/>
<evidence type="ECO:0000256" key="4">
    <source>
        <dbReference type="ARBA" id="ARBA00022840"/>
    </source>
</evidence>
<dbReference type="InterPro" id="IPR036759">
    <property type="entry name" value="TPK_catalytic_sf"/>
</dbReference>
<keyword evidence="8" id="KW-1185">Reference proteome</keyword>
<dbReference type="GO" id="GO:0009229">
    <property type="term" value="P:thiamine diphosphate biosynthetic process"/>
    <property type="evidence" value="ECO:0007669"/>
    <property type="project" value="InterPro"/>
</dbReference>
<dbReference type="Gene3D" id="3.40.50.10240">
    <property type="entry name" value="Thiamin pyrophosphokinase, catalytic domain"/>
    <property type="match status" value="1"/>
</dbReference>
<dbReference type="InterPro" id="IPR036371">
    <property type="entry name" value="TPK_B1-bd_sf"/>
</dbReference>
<dbReference type="InterPro" id="IPR007371">
    <property type="entry name" value="TPK_catalytic"/>
</dbReference>
<protein>
    <submittedName>
        <fullName evidence="6">Thiamine pyrophosphokinase 1</fullName>
    </submittedName>
</protein>
<dbReference type="AlphaFoldDB" id="A0A834R4X9"/>
<evidence type="ECO:0000313" key="6">
    <source>
        <dbReference type="EMBL" id="KAF7490151.1"/>
    </source>
</evidence>
<dbReference type="Gene3D" id="2.60.120.320">
    <property type="entry name" value="Thiamin pyrophosphokinase, thiamin-binding domain"/>
    <property type="match status" value="1"/>
</dbReference>
<proteinExistence type="predicted"/>
<accession>A0A834R4X9</accession>
<evidence type="ECO:0000313" key="8">
    <source>
        <dbReference type="Proteomes" id="UP000070412"/>
    </source>
</evidence>
<dbReference type="CDD" id="cd07995">
    <property type="entry name" value="TPK"/>
    <property type="match status" value="1"/>
</dbReference>
<evidence type="ECO:0000259" key="5">
    <source>
        <dbReference type="SMART" id="SM00983"/>
    </source>
</evidence>
<dbReference type="InterPro" id="IPR006282">
    <property type="entry name" value="Thi_PPkinase"/>
</dbReference>
<evidence type="ECO:0000256" key="3">
    <source>
        <dbReference type="ARBA" id="ARBA00022777"/>
    </source>
</evidence>
<dbReference type="GO" id="GO:0004788">
    <property type="term" value="F:thiamine diphosphokinase activity"/>
    <property type="evidence" value="ECO:0007669"/>
    <property type="project" value="InterPro"/>
</dbReference>
<gene>
    <name evidence="6" type="ORF">SSS_8854</name>
</gene>
<dbReference type="FunFam" id="2.60.120.320:FF:000001">
    <property type="entry name" value="Thiamine pyrophosphokinase"/>
    <property type="match status" value="1"/>
</dbReference>
<sequence>MIHFVKSMLASRLLLNKRSSFYDYLTMEQNQNFFDWRTPLKTIFSKQTIGYRFATIILNHFFDVHPSTISPGEVLLDSQKFKIFRRLWNESFLRVSVDGGTNTLYNLQQSIQTQDCDRWGEQLKNPDLISGDFDSIEANVLNHFKMIEGIRIEHTPDQMETDFTKSLKILLNDQSHHRLDCIFVFASNFKRFDQYLSIISTMHRIYRIDQNPRVSFDCPVVLIDSIDSISFVLNEGFHKIPSQKLANWCSLIPLCGPVTLTTTGFRWNLDREILEFGKFISTSNEFDPSSDEITIDVIDNSVLFSTDLNCMKC</sequence>
<dbReference type="NCBIfam" id="TIGR01378">
    <property type="entry name" value="thi_PPkinase"/>
    <property type="match status" value="1"/>
</dbReference>
<name>A0A834R4X9_SARSC</name>
<evidence type="ECO:0000256" key="1">
    <source>
        <dbReference type="ARBA" id="ARBA00022679"/>
    </source>
</evidence>
<reference evidence="8" key="1">
    <citation type="journal article" date="2020" name="PLoS Negl. Trop. Dis.">
        <title>High-quality nuclear genome for Sarcoptes scabiei-A critical resource for a neglected parasite.</title>
        <authorList>
            <person name="Korhonen P.K."/>
            <person name="Gasser R.B."/>
            <person name="Ma G."/>
            <person name="Wang T."/>
            <person name="Stroehlein A.J."/>
            <person name="Young N.D."/>
            <person name="Ang C.S."/>
            <person name="Fernando D.D."/>
            <person name="Lu H.C."/>
            <person name="Taylor S."/>
            <person name="Reynolds S.L."/>
            <person name="Mofiz E."/>
            <person name="Najaraj S.H."/>
            <person name="Gowda H."/>
            <person name="Madugundu A."/>
            <person name="Renuse S."/>
            <person name="Holt D."/>
            <person name="Pandey A."/>
            <person name="Papenfuss A.T."/>
            <person name="Fischer K."/>
        </authorList>
    </citation>
    <scope>NUCLEOTIDE SEQUENCE [LARGE SCALE GENOMIC DNA]</scope>
</reference>
<dbReference type="SMART" id="SM00983">
    <property type="entry name" value="TPK_B1_binding"/>
    <property type="match status" value="1"/>
</dbReference>
<reference evidence="6" key="2">
    <citation type="submission" date="2020-01" db="EMBL/GenBank/DDBJ databases">
        <authorList>
            <person name="Korhonen P.K.K."/>
            <person name="Guangxu M.G."/>
            <person name="Wang T.W."/>
            <person name="Stroehlein A.J.S."/>
            <person name="Young N.D."/>
            <person name="Ang C.-S.A."/>
            <person name="Fernando D.W.F."/>
            <person name="Lu H.L."/>
            <person name="Taylor S.T."/>
            <person name="Ehtesham M.E.M."/>
            <person name="Najaraj S.H.N."/>
            <person name="Harsha G.H.G."/>
            <person name="Madugundu A.M."/>
            <person name="Renuse S.R."/>
            <person name="Holt D.H."/>
            <person name="Pandey A.P."/>
            <person name="Papenfuss A.P."/>
            <person name="Gasser R.B.G."/>
            <person name="Fischer K.F."/>
        </authorList>
    </citation>
    <scope>NUCLEOTIDE SEQUENCE</scope>
    <source>
        <strain evidence="6">SSS_KF_BRIS2020</strain>
    </source>
</reference>
<evidence type="ECO:0000313" key="7">
    <source>
        <dbReference type="EnsemblMetazoa" id="KAF7490151.1"/>
    </source>
</evidence>
<dbReference type="EMBL" id="WVUK01000062">
    <property type="protein sequence ID" value="KAF7490151.1"/>
    <property type="molecule type" value="Genomic_DNA"/>
</dbReference>
<dbReference type="Pfam" id="PF04265">
    <property type="entry name" value="TPK_B1_binding"/>
    <property type="match status" value="1"/>
</dbReference>
<dbReference type="EnsemblMetazoa" id="SSS_8854s_mrna">
    <property type="protein sequence ID" value="KAF7490151.1"/>
    <property type="gene ID" value="SSS_8854"/>
</dbReference>
<evidence type="ECO:0000256" key="2">
    <source>
        <dbReference type="ARBA" id="ARBA00022741"/>
    </source>
</evidence>
<dbReference type="SUPFAM" id="SSF63999">
    <property type="entry name" value="Thiamin pyrophosphokinase, catalytic domain"/>
    <property type="match status" value="1"/>
</dbReference>
<dbReference type="GO" id="GO:0005524">
    <property type="term" value="F:ATP binding"/>
    <property type="evidence" value="ECO:0007669"/>
    <property type="project" value="UniProtKB-KW"/>
</dbReference>
<dbReference type="SUPFAM" id="SSF63862">
    <property type="entry name" value="Thiamin pyrophosphokinase, substrate-binding domain"/>
    <property type="match status" value="1"/>
</dbReference>
<dbReference type="Pfam" id="PF04263">
    <property type="entry name" value="TPK_catalytic"/>
    <property type="match status" value="1"/>
</dbReference>
<dbReference type="PANTHER" id="PTHR13622">
    <property type="entry name" value="THIAMIN PYROPHOSPHOKINASE"/>
    <property type="match status" value="1"/>
</dbReference>
<dbReference type="GO" id="GO:0030975">
    <property type="term" value="F:thiamine binding"/>
    <property type="evidence" value="ECO:0007669"/>
    <property type="project" value="InterPro"/>
</dbReference>
<keyword evidence="3 6" id="KW-0418">Kinase</keyword>
<reference evidence="7" key="3">
    <citation type="submission" date="2022-06" db="UniProtKB">
        <authorList>
            <consortium name="EnsemblMetazoa"/>
        </authorList>
    </citation>
    <scope>IDENTIFICATION</scope>
</reference>
<dbReference type="PANTHER" id="PTHR13622:SF8">
    <property type="entry name" value="THIAMIN PYROPHOSPHOKINASE 1"/>
    <property type="match status" value="1"/>
</dbReference>
<dbReference type="GO" id="GO:0006772">
    <property type="term" value="P:thiamine metabolic process"/>
    <property type="evidence" value="ECO:0007669"/>
    <property type="project" value="InterPro"/>
</dbReference>
<dbReference type="InterPro" id="IPR007373">
    <property type="entry name" value="Thiamin_PyroPKinase_B1-bd"/>
</dbReference>
<feature type="domain" description="Thiamin pyrophosphokinase thiamin-binding" evidence="5">
    <location>
        <begin position="236"/>
        <end position="303"/>
    </location>
</feature>
<dbReference type="Proteomes" id="UP000070412">
    <property type="component" value="Unassembled WGS sequence"/>
</dbReference>